<sequence>MNAMTFHRSLHGVAEVAGMIEAGAMLLLAGDERLLRELPRGDWIGGTIPYFMTAEHGGIHDAERIFVARLPVSASIAHQAIYDADSLPHFAADGADNGFSVILLPSQSPVHSRFAIEGTEWKGLFDRPVVGWVTGVALDRVGIDTAKVFDGRTGRVSDSAAAVMHVALPDTVFAKVDIVNLFEQGDGETLTFDEPGFSTEWVRVDGERMRLVDFIADRGIDTRLPLVADYNGAAINVAIARIIDDEGRVEFFAPVFAGMAYRFAKPIGHYPTQFEAAVAGMETAPTFSCNCVLNYAYADLEGQRTGTITGPMTFGEIAYVLLTQTMVHLTIEQG</sequence>
<dbReference type="Pfam" id="PF22396">
    <property type="entry name" value="DUF6976"/>
    <property type="match status" value="1"/>
</dbReference>
<proteinExistence type="predicted"/>
<dbReference type="Proteomes" id="UP000763641">
    <property type="component" value="Unassembled WGS sequence"/>
</dbReference>
<name>A0ABS2D346_9SPHN</name>
<gene>
    <name evidence="1" type="ORF">ILT43_03120</name>
</gene>
<organism evidence="1 2">
    <name type="scientific">Sphingomonas longa</name>
    <dbReference type="NCBI Taxonomy" id="2778730"/>
    <lineage>
        <taxon>Bacteria</taxon>
        <taxon>Pseudomonadati</taxon>
        <taxon>Pseudomonadota</taxon>
        <taxon>Alphaproteobacteria</taxon>
        <taxon>Sphingomonadales</taxon>
        <taxon>Sphingomonadaceae</taxon>
        <taxon>Sphingomonas</taxon>
    </lineage>
</organism>
<protein>
    <submittedName>
        <fullName evidence="1">Uncharacterized protein</fullName>
    </submittedName>
</protein>
<accession>A0ABS2D346</accession>
<dbReference type="EMBL" id="JAFEMC010000001">
    <property type="protein sequence ID" value="MBM6575347.1"/>
    <property type="molecule type" value="Genomic_DNA"/>
</dbReference>
<comment type="caution">
    <text evidence="1">The sequence shown here is derived from an EMBL/GenBank/DDBJ whole genome shotgun (WGS) entry which is preliminary data.</text>
</comment>
<dbReference type="RefSeq" id="WP_204194163.1">
    <property type="nucleotide sequence ID" value="NZ_JAFEMC010000001.1"/>
</dbReference>
<reference evidence="1 2" key="1">
    <citation type="submission" date="2020-12" db="EMBL/GenBank/DDBJ databases">
        <title>Sphingomonas sp.</title>
        <authorList>
            <person name="Kim M.K."/>
        </authorList>
    </citation>
    <scope>NUCLEOTIDE SEQUENCE [LARGE SCALE GENOMIC DNA]</scope>
    <source>
        <strain evidence="1 2">BT552</strain>
    </source>
</reference>
<evidence type="ECO:0000313" key="1">
    <source>
        <dbReference type="EMBL" id="MBM6575347.1"/>
    </source>
</evidence>
<evidence type="ECO:0000313" key="2">
    <source>
        <dbReference type="Proteomes" id="UP000763641"/>
    </source>
</evidence>
<keyword evidence="2" id="KW-1185">Reference proteome</keyword>
<dbReference type="InterPro" id="IPR054249">
    <property type="entry name" value="DUF6976"/>
</dbReference>